<reference evidence="1 2" key="1">
    <citation type="submission" date="2024-08" db="EMBL/GenBank/DDBJ databases">
        <title>Insights into the chromosomal genome structure of Flemingia macrophylla.</title>
        <authorList>
            <person name="Ding Y."/>
            <person name="Zhao Y."/>
            <person name="Bi W."/>
            <person name="Wu M."/>
            <person name="Zhao G."/>
            <person name="Gong Y."/>
            <person name="Li W."/>
            <person name="Zhang P."/>
        </authorList>
    </citation>
    <scope>NUCLEOTIDE SEQUENCE [LARGE SCALE GENOMIC DNA]</scope>
    <source>
        <strain evidence="1">DYQJB</strain>
        <tissue evidence="1">Leaf</tissue>
    </source>
</reference>
<evidence type="ECO:0000313" key="1">
    <source>
        <dbReference type="EMBL" id="KAL2326650.1"/>
    </source>
</evidence>
<proteinExistence type="predicted"/>
<gene>
    <name evidence="1" type="ORF">Fmac_025708</name>
</gene>
<sequence>MTLHDETEVELVAASIHNHGSLFSFSCHNSLALDQTLQPQEGSSEWPSDLSS</sequence>
<dbReference type="AlphaFoldDB" id="A0ABD1LT20"/>
<dbReference type="EMBL" id="JBGMDY010000008">
    <property type="protein sequence ID" value="KAL2326650.1"/>
    <property type="molecule type" value="Genomic_DNA"/>
</dbReference>
<protein>
    <submittedName>
        <fullName evidence="1">Uncharacterized protein</fullName>
    </submittedName>
</protein>
<keyword evidence="2" id="KW-1185">Reference proteome</keyword>
<organism evidence="1 2">
    <name type="scientific">Flemingia macrophylla</name>
    <dbReference type="NCBI Taxonomy" id="520843"/>
    <lineage>
        <taxon>Eukaryota</taxon>
        <taxon>Viridiplantae</taxon>
        <taxon>Streptophyta</taxon>
        <taxon>Embryophyta</taxon>
        <taxon>Tracheophyta</taxon>
        <taxon>Spermatophyta</taxon>
        <taxon>Magnoliopsida</taxon>
        <taxon>eudicotyledons</taxon>
        <taxon>Gunneridae</taxon>
        <taxon>Pentapetalae</taxon>
        <taxon>rosids</taxon>
        <taxon>fabids</taxon>
        <taxon>Fabales</taxon>
        <taxon>Fabaceae</taxon>
        <taxon>Papilionoideae</taxon>
        <taxon>50 kb inversion clade</taxon>
        <taxon>NPAAA clade</taxon>
        <taxon>indigoferoid/millettioid clade</taxon>
        <taxon>Phaseoleae</taxon>
        <taxon>Flemingia</taxon>
    </lineage>
</organism>
<dbReference type="Proteomes" id="UP001603857">
    <property type="component" value="Unassembled WGS sequence"/>
</dbReference>
<accession>A0ABD1LT20</accession>
<name>A0ABD1LT20_9FABA</name>
<evidence type="ECO:0000313" key="2">
    <source>
        <dbReference type="Proteomes" id="UP001603857"/>
    </source>
</evidence>
<comment type="caution">
    <text evidence="1">The sequence shown here is derived from an EMBL/GenBank/DDBJ whole genome shotgun (WGS) entry which is preliminary data.</text>
</comment>